<feature type="transmembrane region" description="Helical" evidence="1">
    <location>
        <begin position="12"/>
        <end position="32"/>
    </location>
</feature>
<dbReference type="RefSeq" id="WP_394819898.1">
    <property type="nucleotide sequence ID" value="NZ_JAWJZY010000003.1"/>
</dbReference>
<evidence type="ECO:0000313" key="3">
    <source>
        <dbReference type="Proteomes" id="UP001312908"/>
    </source>
</evidence>
<dbReference type="PANTHER" id="PTHR38592">
    <property type="entry name" value="BLL4819 PROTEIN"/>
    <property type="match status" value="1"/>
</dbReference>
<dbReference type="PANTHER" id="PTHR38592:SF3">
    <property type="entry name" value="BLL4819 PROTEIN"/>
    <property type="match status" value="1"/>
</dbReference>
<gene>
    <name evidence="2" type="ORF">DOFOFD_08405</name>
</gene>
<keyword evidence="1" id="KW-1133">Transmembrane helix</keyword>
<feature type="transmembrane region" description="Helical" evidence="1">
    <location>
        <begin position="226"/>
        <end position="245"/>
    </location>
</feature>
<evidence type="ECO:0008006" key="4">
    <source>
        <dbReference type="Google" id="ProtNLM"/>
    </source>
</evidence>
<feature type="transmembrane region" description="Helical" evidence="1">
    <location>
        <begin position="82"/>
        <end position="103"/>
    </location>
</feature>
<feature type="transmembrane region" description="Helical" evidence="1">
    <location>
        <begin position="193"/>
        <end position="214"/>
    </location>
</feature>
<evidence type="ECO:0000313" key="2">
    <source>
        <dbReference type="EMBL" id="MEE8659031.1"/>
    </source>
</evidence>
<dbReference type="InterPro" id="IPR014550">
    <property type="entry name" value="UCP028704_OpgC"/>
</dbReference>
<comment type="caution">
    <text evidence="2">The sequence shown here is derived from an EMBL/GenBank/DDBJ whole genome shotgun (WGS) entry which is preliminary data.</text>
</comment>
<dbReference type="PIRSF" id="PIRSF028704">
    <property type="entry name" value="UPC028704"/>
    <property type="match status" value="1"/>
</dbReference>
<evidence type="ECO:0000256" key="1">
    <source>
        <dbReference type="SAM" id="Phobius"/>
    </source>
</evidence>
<protein>
    <recommendedName>
        <fullName evidence="4">OpgC protein</fullName>
    </recommendedName>
</protein>
<reference evidence="2 3" key="1">
    <citation type="submission" date="2023-10" db="EMBL/GenBank/DDBJ databases">
        <title>Sorlinia euscelidii gen. nov., sp. nov., an acetic acid bacteria isolated from the gut of Euscelidius variegatus emitter.</title>
        <authorList>
            <person name="Michoud G."/>
            <person name="Marasco R."/>
            <person name="Seferji K."/>
            <person name="Gonella E."/>
            <person name="Garuglieri E."/>
            <person name="Alma A."/>
            <person name="Mapelli F."/>
            <person name="Borin S."/>
            <person name="Daffonchio D."/>
            <person name="Crotti E."/>
        </authorList>
    </citation>
    <scope>NUCLEOTIDE SEQUENCE [LARGE SCALE GENOMIC DNA]</scope>
    <source>
        <strain evidence="2 3">EV16P</strain>
    </source>
</reference>
<name>A0ABU7U4Y3_9PROT</name>
<dbReference type="EMBL" id="JAWJZY010000003">
    <property type="protein sequence ID" value="MEE8659031.1"/>
    <property type="molecule type" value="Genomic_DNA"/>
</dbReference>
<feature type="transmembrane region" description="Helical" evidence="1">
    <location>
        <begin position="294"/>
        <end position="323"/>
    </location>
</feature>
<feature type="transmembrane region" description="Helical" evidence="1">
    <location>
        <begin position="265"/>
        <end position="282"/>
    </location>
</feature>
<keyword evidence="1" id="KW-0472">Membrane</keyword>
<sequence length="374" mass="42454">MPRDLRIDACRGFALVMILIDHIAGNALGHYTMWNYGFCDAADLFVFLSGYSVWLAYGRTIEKHGPDGGWRRGLNKISRRWVTIYIYQLLTVFSGVLIARLWIHFFNAPKDFIEPILTDSWRWVRSFLIFRTLPEKFNILPLYSVLLALSPIIIGLYRVKPLLLIMVSAGFWIGANFFPSFNLHNNLNPAGWFFNPFGWQFIFTLGMLTSVVALKRNGSLKSIRSMKIVASLFLLFAFFQNFPWAEWHLPTLTLFTNLPLNEKTPLAPWRVVDTLCIMYLILSSERAKTFARSVIVKPLILLGQNSLEVFCAGTVATIIAGVFMTRFGTSFDHQIVSNIIVFAAAFSAAWLKSGAKLKGYRGTRHQCAELSGEA</sequence>
<accession>A0ABU7U4Y3</accession>
<feature type="transmembrane region" description="Helical" evidence="1">
    <location>
        <begin position="162"/>
        <end position="181"/>
    </location>
</feature>
<keyword evidence="1" id="KW-0812">Transmembrane</keyword>
<feature type="transmembrane region" description="Helical" evidence="1">
    <location>
        <begin position="137"/>
        <end position="157"/>
    </location>
</feature>
<dbReference type="Pfam" id="PF10129">
    <property type="entry name" value="OpgC_C"/>
    <property type="match status" value="1"/>
</dbReference>
<feature type="transmembrane region" description="Helical" evidence="1">
    <location>
        <begin position="44"/>
        <end position="61"/>
    </location>
</feature>
<proteinExistence type="predicted"/>
<feature type="transmembrane region" description="Helical" evidence="1">
    <location>
        <begin position="335"/>
        <end position="351"/>
    </location>
</feature>
<dbReference type="Proteomes" id="UP001312908">
    <property type="component" value="Unassembled WGS sequence"/>
</dbReference>
<organism evidence="2 3">
    <name type="scientific">Sorlinia euscelidii</name>
    <dbReference type="NCBI Taxonomy" id="3081148"/>
    <lineage>
        <taxon>Bacteria</taxon>
        <taxon>Pseudomonadati</taxon>
        <taxon>Pseudomonadota</taxon>
        <taxon>Alphaproteobacteria</taxon>
        <taxon>Acetobacterales</taxon>
        <taxon>Acetobacteraceae</taxon>
        <taxon>Sorlinia</taxon>
    </lineage>
</organism>
<keyword evidence="3" id="KW-1185">Reference proteome</keyword>